<reference evidence="1 2" key="1">
    <citation type="submission" date="2018-11" db="EMBL/GenBank/DDBJ databases">
        <authorList>
            <consortium name="Pathogen Informatics"/>
        </authorList>
    </citation>
    <scope>NUCLEOTIDE SEQUENCE [LARGE SCALE GENOMIC DNA]</scope>
    <source>
        <strain evidence="1 2">Zambia</strain>
    </source>
</reference>
<gene>
    <name evidence="1" type="ORF">SMRZ_LOCUS3721</name>
</gene>
<protein>
    <submittedName>
        <fullName evidence="1">Uncharacterized protein</fullName>
    </submittedName>
</protein>
<organism evidence="1 2">
    <name type="scientific">Schistosoma margrebowiei</name>
    <dbReference type="NCBI Taxonomy" id="48269"/>
    <lineage>
        <taxon>Eukaryota</taxon>
        <taxon>Metazoa</taxon>
        <taxon>Spiralia</taxon>
        <taxon>Lophotrochozoa</taxon>
        <taxon>Platyhelminthes</taxon>
        <taxon>Trematoda</taxon>
        <taxon>Digenea</taxon>
        <taxon>Strigeidida</taxon>
        <taxon>Schistosomatoidea</taxon>
        <taxon>Schistosomatidae</taxon>
        <taxon>Schistosoma</taxon>
    </lineage>
</organism>
<dbReference type="EMBL" id="UZAI01001105">
    <property type="protein sequence ID" value="VDO58961.1"/>
    <property type="molecule type" value="Genomic_DNA"/>
</dbReference>
<dbReference type="Proteomes" id="UP000277204">
    <property type="component" value="Unassembled WGS sequence"/>
</dbReference>
<evidence type="ECO:0000313" key="2">
    <source>
        <dbReference type="Proteomes" id="UP000277204"/>
    </source>
</evidence>
<evidence type="ECO:0000313" key="1">
    <source>
        <dbReference type="EMBL" id="VDO58961.1"/>
    </source>
</evidence>
<accession>A0A183LIU6</accession>
<proteinExistence type="predicted"/>
<keyword evidence="2" id="KW-1185">Reference proteome</keyword>
<name>A0A183LIU6_9TREM</name>
<dbReference type="AlphaFoldDB" id="A0A183LIU6"/>
<sequence>MEDVRTKRGADIASNHHLLVVKMKLKLKKHRTMGWRTSQKFNTAFLRNNDELNKFKIALSNKFQAFHDLLNGEGTTMERNWKGIMEAITSICHEVLGHKKHHHKEWITVDKLDKI</sequence>